<evidence type="ECO:0000256" key="3">
    <source>
        <dbReference type="SAM" id="MobiDB-lite"/>
    </source>
</evidence>
<feature type="transmembrane region" description="Helical" evidence="4">
    <location>
        <begin position="15"/>
        <end position="38"/>
    </location>
</feature>
<evidence type="ECO:0000256" key="4">
    <source>
        <dbReference type="SAM" id="Phobius"/>
    </source>
</evidence>
<feature type="binding site" evidence="2">
    <location>
        <position position="150"/>
    </location>
    <ligand>
        <name>substrate</name>
    </ligand>
</feature>
<organism evidence="5">
    <name type="scientific">Chromera velia CCMP2878</name>
    <dbReference type="NCBI Taxonomy" id="1169474"/>
    <lineage>
        <taxon>Eukaryota</taxon>
        <taxon>Sar</taxon>
        <taxon>Alveolata</taxon>
        <taxon>Colpodellida</taxon>
        <taxon>Chromeraceae</taxon>
        <taxon>Chromera</taxon>
    </lineage>
</organism>
<dbReference type="PROSITE" id="PS00175">
    <property type="entry name" value="PG_MUTASE"/>
    <property type="match status" value="1"/>
</dbReference>
<feature type="compositionally biased region" description="Gly residues" evidence="3">
    <location>
        <begin position="607"/>
        <end position="619"/>
    </location>
</feature>
<dbReference type="CDD" id="cd07067">
    <property type="entry name" value="HP_PGM_like"/>
    <property type="match status" value="1"/>
</dbReference>
<dbReference type="PANTHER" id="PTHR46192">
    <property type="entry name" value="BROAD-RANGE ACID PHOSPHATASE DET1"/>
    <property type="match status" value="1"/>
</dbReference>
<sequence length="701" mass="75955">MSDTMWDEASARPTLIGSVFSLTCYLMFLVCSACISFLRNPFAFPIYLLGVMTEAKDCCSTLGELFIYCCVRIAEDNQQSYQNVLKPKRIILIRHGESQGNVDPSLYFTVPDNHIPLSQKGHEDARRAGEQLKALVGDETIRFYVSPFRRTDETFAGVAKAFPVEQYAVRYEPRLREQEWGFLPSRAHFEAHKAKRRSVGRFFFRFEGGESGADVYDRVTSFLHSMYRDFRRQRGDAAAKNVVLVSHGFTCRIFVMRFFGHTYQEMERWDNLKNGELVVLSKQADGKYALEEPLREYCDHPVDSPPLYSHCSAKSCTTVVTRGRSRVTAGGGGDGCSHGSRLRSTSYAAKMLQSSHLFPSGGGAFPSLSFDLFSFSRSSSRKASASARASSKTKAAGGLPFRSKTVHGETSECVFSGAEEALSAEDSRAIALSREGIRSADIHVGNPASHLHADSENSEEDTGEQSPLPSRSAYSLPVQNNLLPIQIGRNGYIPGACDGGTSGGTGTSTHAGAAYLSVNWQRQMMAVSEIAEGDADQRSRKGSFDAEDEDPCWQHKGGAERERQGRGPTSLHLHPMHAVQPHVEVAPNSSSGGGEESPDEGTRKVSGSGGNSHSKGGGRAFTPITISTQPAGANSDRGRSPTGTVSPSERTGGASAATRSGRGTGRRGRKGERTNTASSAASGEATGRSPDVLHHCDEVEQ</sequence>
<dbReference type="EMBL" id="CDMZ01002819">
    <property type="protein sequence ID" value="CEM44013.1"/>
    <property type="molecule type" value="Genomic_DNA"/>
</dbReference>
<evidence type="ECO:0000256" key="1">
    <source>
        <dbReference type="PIRSR" id="PIRSR613078-1"/>
    </source>
</evidence>
<feature type="region of interest" description="Disordered" evidence="3">
    <location>
        <begin position="531"/>
        <end position="701"/>
    </location>
</feature>
<dbReference type="SUPFAM" id="SSF53254">
    <property type="entry name" value="Phosphoglycerate mutase-like"/>
    <property type="match status" value="1"/>
</dbReference>
<keyword evidence="4" id="KW-1133">Transmembrane helix</keyword>
<dbReference type="AlphaFoldDB" id="A0A0G4HIJ6"/>
<feature type="region of interest" description="Disordered" evidence="3">
    <location>
        <begin position="447"/>
        <end position="475"/>
    </location>
</feature>
<feature type="compositionally biased region" description="Basic and acidic residues" evidence="3">
    <location>
        <begin position="535"/>
        <end position="544"/>
    </location>
</feature>
<dbReference type="Gene3D" id="3.40.50.1240">
    <property type="entry name" value="Phosphoglycerate mutase-like"/>
    <property type="match status" value="1"/>
</dbReference>
<dbReference type="InterPro" id="IPR013078">
    <property type="entry name" value="His_Pase_superF_clade-1"/>
</dbReference>
<evidence type="ECO:0000313" key="5">
    <source>
        <dbReference type="EMBL" id="CEM44013.1"/>
    </source>
</evidence>
<dbReference type="GO" id="GO:0003824">
    <property type="term" value="F:catalytic activity"/>
    <property type="evidence" value="ECO:0007669"/>
    <property type="project" value="InterPro"/>
</dbReference>
<proteinExistence type="predicted"/>
<feature type="compositionally biased region" description="Low complexity" evidence="3">
    <location>
        <begin position="650"/>
        <end position="661"/>
    </location>
</feature>
<protein>
    <recommendedName>
        <fullName evidence="6">Phosphoglycerate mutase (2,3-diphosphoglycerate-dependent)</fullName>
    </recommendedName>
</protein>
<feature type="compositionally biased region" description="Polar residues" evidence="3">
    <location>
        <begin position="464"/>
        <end position="475"/>
    </location>
</feature>
<dbReference type="Pfam" id="PF00300">
    <property type="entry name" value="His_Phos_1"/>
    <property type="match status" value="1"/>
</dbReference>
<reference evidence="5" key="1">
    <citation type="submission" date="2014-11" db="EMBL/GenBank/DDBJ databases">
        <authorList>
            <person name="Otto D Thomas"/>
            <person name="Naeem Raeece"/>
        </authorList>
    </citation>
    <scope>NUCLEOTIDE SEQUENCE</scope>
</reference>
<dbReference type="InterPro" id="IPR029033">
    <property type="entry name" value="His_PPase_superfam"/>
</dbReference>
<feature type="compositionally biased region" description="Basic and acidic residues" evidence="3">
    <location>
        <begin position="691"/>
        <end position="701"/>
    </location>
</feature>
<keyword evidence="4" id="KW-0812">Transmembrane</keyword>
<feature type="active site" description="Tele-phosphohistidine intermediate" evidence="1">
    <location>
        <position position="95"/>
    </location>
</feature>
<evidence type="ECO:0008006" key="6">
    <source>
        <dbReference type="Google" id="ProtNLM"/>
    </source>
</evidence>
<dbReference type="InterPro" id="IPR052765">
    <property type="entry name" value="PGM-Related"/>
</dbReference>
<dbReference type="VEuPathDB" id="CryptoDB:Cvel_27983"/>
<accession>A0A0G4HIJ6</accession>
<feature type="binding site" evidence="2">
    <location>
        <begin position="94"/>
        <end position="101"/>
    </location>
    <ligand>
        <name>substrate</name>
    </ligand>
</feature>
<evidence type="ECO:0000256" key="2">
    <source>
        <dbReference type="PIRSR" id="PIRSR613078-2"/>
    </source>
</evidence>
<name>A0A0G4HIJ6_9ALVE</name>
<keyword evidence="4" id="KW-0472">Membrane</keyword>
<dbReference type="InterPro" id="IPR001345">
    <property type="entry name" value="PG/BPGM_mutase_AS"/>
</dbReference>
<gene>
    <name evidence="5" type="ORF">Cvel_27983</name>
</gene>
<feature type="active site" description="Proton donor/acceptor" evidence="1">
    <location>
        <position position="177"/>
    </location>
</feature>
<dbReference type="SMART" id="SM00855">
    <property type="entry name" value="PGAM"/>
    <property type="match status" value="1"/>
</dbReference>